<dbReference type="Proteomes" id="UP000265768">
    <property type="component" value="Unassembled WGS sequence"/>
</dbReference>
<sequence>MATTSNPATTAHRPRATDAEITSLRDLLETLEREERFSVADAVRIATMTPKVLGRLEEMTDRYDAVTAGLHEIVTAVGRIRLLIRRARQENRPIQPAELEAILDPAPPNGAAA</sequence>
<evidence type="ECO:0000313" key="3">
    <source>
        <dbReference type="Proteomes" id="UP000265768"/>
    </source>
</evidence>
<accession>A0A3A4AUU4</accession>
<gene>
    <name evidence="2" type="ORF">D5H75_33570</name>
</gene>
<comment type="caution">
    <text evidence="2">The sequence shown here is derived from an EMBL/GenBank/DDBJ whole genome shotgun (WGS) entry which is preliminary data.</text>
</comment>
<protein>
    <submittedName>
        <fullName evidence="2">Uncharacterized protein</fullName>
    </submittedName>
</protein>
<keyword evidence="3" id="KW-1185">Reference proteome</keyword>
<proteinExistence type="predicted"/>
<dbReference type="RefSeq" id="WP_119930601.1">
    <property type="nucleotide sequence ID" value="NZ_QZEY01000019.1"/>
</dbReference>
<evidence type="ECO:0000256" key="1">
    <source>
        <dbReference type="SAM" id="MobiDB-lite"/>
    </source>
</evidence>
<reference evidence="2 3" key="1">
    <citation type="submission" date="2018-09" db="EMBL/GenBank/DDBJ databases">
        <title>YIM 75507 draft genome.</title>
        <authorList>
            <person name="Tang S."/>
            <person name="Feng Y."/>
        </authorList>
    </citation>
    <scope>NUCLEOTIDE SEQUENCE [LARGE SCALE GENOMIC DNA]</scope>
    <source>
        <strain evidence="2 3">YIM 75507</strain>
    </source>
</reference>
<organism evidence="2 3">
    <name type="scientific">Bailinhaonella thermotolerans</name>
    <dbReference type="NCBI Taxonomy" id="1070861"/>
    <lineage>
        <taxon>Bacteria</taxon>
        <taxon>Bacillati</taxon>
        <taxon>Actinomycetota</taxon>
        <taxon>Actinomycetes</taxon>
        <taxon>Streptosporangiales</taxon>
        <taxon>Streptosporangiaceae</taxon>
        <taxon>Bailinhaonella</taxon>
    </lineage>
</organism>
<dbReference type="EMBL" id="QZEY01000019">
    <property type="protein sequence ID" value="RJL23292.1"/>
    <property type="molecule type" value="Genomic_DNA"/>
</dbReference>
<dbReference type="AlphaFoldDB" id="A0A3A4AUU4"/>
<name>A0A3A4AUU4_9ACTN</name>
<feature type="region of interest" description="Disordered" evidence="1">
    <location>
        <begin position="94"/>
        <end position="113"/>
    </location>
</feature>
<evidence type="ECO:0000313" key="2">
    <source>
        <dbReference type="EMBL" id="RJL23292.1"/>
    </source>
</evidence>